<keyword evidence="3" id="KW-1185">Reference proteome</keyword>
<dbReference type="Proteomes" id="UP001319104">
    <property type="component" value="Unassembled WGS sequence"/>
</dbReference>
<dbReference type="SUPFAM" id="SSF82771">
    <property type="entry name" value="GIY-YIG endonuclease"/>
    <property type="match status" value="1"/>
</dbReference>
<evidence type="ECO:0000313" key="3">
    <source>
        <dbReference type="Proteomes" id="UP001319104"/>
    </source>
</evidence>
<dbReference type="Pfam" id="PF01541">
    <property type="entry name" value="GIY-YIG"/>
    <property type="match status" value="1"/>
</dbReference>
<evidence type="ECO:0000313" key="2">
    <source>
        <dbReference type="EMBL" id="MBS9525757.1"/>
    </source>
</evidence>
<reference evidence="2 3" key="1">
    <citation type="submission" date="2021-05" db="EMBL/GenBank/DDBJ databases">
        <authorList>
            <person name="Zhang Z.D."/>
            <person name="Osman G."/>
        </authorList>
    </citation>
    <scope>NUCLEOTIDE SEQUENCE [LARGE SCALE GENOMIC DNA]</scope>
    <source>
        <strain evidence="2 3">KCTC 32217</strain>
    </source>
</reference>
<dbReference type="EMBL" id="JAHCMY010000019">
    <property type="protein sequence ID" value="MBS9525757.1"/>
    <property type="molecule type" value="Genomic_DNA"/>
</dbReference>
<feature type="domain" description="GIY-YIG" evidence="1">
    <location>
        <begin position="3"/>
        <end position="50"/>
    </location>
</feature>
<dbReference type="InterPro" id="IPR035901">
    <property type="entry name" value="GIY-YIG_endonuc_sf"/>
</dbReference>
<accession>A0AAP2G2H5</accession>
<dbReference type="AlphaFoldDB" id="A0AAP2G2H5"/>
<dbReference type="Gene3D" id="3.40.1440.10">
    <property type="entry name" value="GIY-YIG endonuclease"/>
    <property type="match status" value="1"/>
</dbReference>
<gene>
    <name evidence="2" type="ORF">KI659_17185</name>
</gene>
<dbReference type="RefSeq" id="WP_213946618.1">
    <property type="nucleotide sequence ID" value="NZ_JAHCMY010000019.1"/>
</dbReference>
<organism evidence="2 3">
    <name type="scientific">Litoribacter ruber</name>
    <dbReference type="NCBI Taxonomy" id="702568"/>
    <lineage>
        <taxon>Bacteria</taxon>
        <taxon>Pseudomonadati</taxon>
        <taxon>Bacteroidota</taxon>
        <taxon>Cytophagia</taxon>
        <taxon>Cytophagales</taxon>
        <taxon>Cyclobacteriaceae</taxon>
        <taxon>Litoribacter</taxon>
    </lineage>
</organism>
<sequence>MEYYVYITQSQKANSFYMGSSAESLKRLEKHILPHKGYTSRKQPWTLVKWY</sequence>
<proteinExistence type="predicted"/>
<evidence type="ECO:0000259" key="1">
    <source>
        <dbReference type="Pfam" id="PF01541"/>
    </source>
</evidence>
<comment type="caution">
    <text evidence="2">The sequence shown here is derived from an EMBL/GenBank/DDBJ whole genome shotgun (WGS) entry which is preliminary data.</text>
</comment>
<name>A0AAP2G2H5_9BACT</name>
<protein>
    <submittedName>
        <fullName evidence="2">GIY-YIG nuclease family protein</fullName>
    </submittedName>
</protein>
<dbReference type="InterPro" id="IPR000305">
    <property type="entry name" value="GIY-YIG_endonuc"/>
</dbReference>